<evidence type="ECO:0000313" key="3">
    <source>
        <dbReference type="EMBL" id="ETO06518.1"/>
    </source>
</evidence>
<feature type="compositionally biased region" description="Pro residues" evidence="1">
    <location>
        <begin position="141"/>
        <end position="182"/>
    </location>
</feature>
<keyword evidence="4" id="KW-1185">Reference proteome</keyword>
<comment type="caution">
    <text evidence="3">The sequence shown here is derived from an EMBL/GenBank/DDBJ whole genome shotgun (WGS) entry which is preliminary data.</text>
</comment>
<accession>X6LX51</accession>
<keyword evidence="2" id="KW-0812">Transmembrane</keyword>
<sequence length="205" mass="23814">MQEEANTFAQKHGEFEMADLQIQQLTKKQVELDLREKAIEERERELEKWYVYITYTFILIFLYKCYYIFGYANTIYRAMELKKEKQLLSDEQLRMEIMKDDLSNPGMRAERLREQNEPFVTPPHKQLMDEQYQAMMLTTIPTPPPTPTPPPMPTPGPTPPTHPKPSRPSPIPTPPTPTPTPPQLNQLPLDSNLFQLSQGTNCPIN</sequence>
<evidence type="ECO:0000256" key="2">
    <source>
        <dbReference type="SAM" id="Phobius"/>
    </source>
</evidence>
<dbReference type="PRINTS" id="PR01217">
    <property type="entry name" value="PRICHEXTENSN"/>
</dbReference>
<dbReference type="Proteomes" id="UP000023152">
    <property type="component" value="Unassembled WGS sequence"/>
</dbReference>
<keyword evidence="2" id="KW-1133">Transmembrane helix</keyword>
<protein>
    <submittedName>
        <fullName evidence="3">Uncharacterized protein</fullName>
    </submittedName>
</protein>
<organism evidence="3 4">
    <name type="scientific">Reticulomyxa filosa</name>
    <dbReference type="NCBI Taxonomy" id="46433"/>
    <lineage>
        <taxon>Eukaryota</taxon>
        <taxon>Sar</taxon>
        <taxon>Rhizaria</taxon>
        <taxon>Retaria</taxon>
        <taxon>Foraminifera</taxon>
        <taxon>Monothalamids</taxon>
        <taxon>Reticulomyxidae</taxon>
        <taxon>Reticulomyxa</taxon>
    </lineage>
</organism>
<evidence type="ECO:0000313" key="4">
    <source>
        <dbReference type="Proteomes" id="UP000023152"/>
    </source>
</evidence>
<dbReference type="AlphaFoldDB" id="X6LX51"/>
<dbReference type="EMBL" id="ASPP01027064">
    <property type="protein sequence ID" value="ETO06518.1"/>
    <property type="molecule type" value="Genomic_DNA"/>
</dbReference>
<feature type="compositionally biased region" description="Polar residues" evidence="1">
    <location>
        <begin position="183"/>
        <end position="205"/>
    </location>
</feature>
<feature type="transmembrane region" description="Helical" evidence="2">
    <location>
        <begin position="49"/>
        <end position="69"/>
    </location>
</feature>
<gene>
    <name evidence="3" type="ORF">RFI_30872</name>
</gene>
<name>X6LX51_RETFI</name>
<proteinExistence type="predicted"/>
<keyword evidence="2" id="KW-0472">Membrane</keyword>
<reference evidence="3 4" key="1">
    <citation type="journal article" date="2013" name="Curr. Biol.">
        <title>The Genome of the Foraminiferan Reticulomyxa filosa.</title>
        <authorList>
            <person name="Glockner G."/>
            <person name="Hulsmann N."/>
            <person name="Schleicher M."/>
            <person name="Noegel A.A."/>
            <person name="Eichinger L."/>
            <person name="Gallinger C."/>
            <person name="Pawlowski J."/>
            <person name="Sierra R."/>
            <person name="Euteneuer U."/>
            <person name="Pillet L."/>
            <person name="Moustafa A."/>
            <person name="Platzer M."/>
            <person name="Groth M."/>
            <person name="Szafranski K."/>
            <person name="Schliwa M."/>
        </authorList>
    </citation>
    <scope>NUCLEOTIDE SEQUENCE [LARGE SCALE GENOMIC DNA]</scope>
</reference>
<evidence type="ECO:0000256" key="1">
    <source>
        <dbReference type="SAM" id="MobiDB-lite"/>
    </source>
</evidence>
<feature type="region of interest" description="Disordered" evidence="1">
    <location>
        <begin position="138"/>
        <end position="205"/>
    </location>
</feature>